<keyword evidence="5" id="KW-1185">Reference proteome</keyword>
<evidence type="ECO:0000256" key="2">
    <source>
        <dbReference type="SAM" id="Phobius"/>
    </source>
</evidence>
<feature type="region of interest" description="Disordered" evidence="1">
    <location>
        <begin position="1"/>
        <end position="50"/>
    </location>
</feature>
<name>A0A7C9HI28_9MICO</name>
<protein>
    <submittedName>
        <fullName evidence="4">META domain-containing protein</fullName>
    </submittedName>
</protein>
<dbReference type="InterPro" id="IPR038670">
    <property type="entry name" value="HslJ-like_sf"/>
</dbReference>
<feature type="transmembrane region" description="Helical" evidence="2">
    <location>
        <begin position="63"/>
        <end position="83"/>
    </location>
</feature>
<dbReference type="Pfam" id="PF03724">
    <property type="entry name" value="META"/>
    <property type="match status" value="1"/>
</dbReference>
<evidence type="ECO:0000256" key="1">
    <source>
        <dbReference type="SAM" id="MobiDB-lite"/>
    </source>
</evidence>
<comment type="caution">
    <text evidence="4">The sequence shown here is derived from an EMBL/GenBank/DDBJ whole genome shotgun (WGS) entry which is preliminary data.</text>
</comment>
<feature type="domain" description="DUF306" evidence="3">
    <location>
        <begin position="103"/>
        <end position="153"/>
    </location>
</feature>
<dbReference type="Gene3D" id="2.40.128.270">
    <property type="match status" value="1"/>
</dbReference>
<keyword evidence="2" id="KW-1133">Transmembrane helix</keyword>
<dbReference type="OrthoDB" id="4990393at2"/>
<keyword evidence="2" id="KW-0472">Membrane</keyword>
<sequence>MRIRGTAPRTRPTPGSSCTRNRAARLVHEDPADSTPHAPHRPDSHAAGCGPRYAATMTRGKRLVIGMGVLAAALAFSGCSGVAGEDTGGDIDPAGTWGDSSTQGEPFLTLEDGGDFTGSDGCNTLNGTWSVNEADQVEFENVASTKKACDDVDDWLAGMSAADVADDSMTVLGSDGSPIGTLERSS</sequence>
<evidence type="ECO:0000259" key="3">
    <source>
        <dbReference type="Pfam" id="PF03724"/>
    </source>
</evidence>
<accession>A0A7C9HI28</accession>
<keyword evidence="2" id="KW-0812">Transmembrane</keyword>
<dbReference type="AlphaFoldDB" id="A0A7C9HI28"/>
<dbReference type="EMBL" id="WODA01000002">
    <property type="protein sequence ID" value="MUN05664.1"/>
    <property type="molecule type" value="Genomic_DNA"/>
</dbReference>
<evidence type="ECO:0000313" key="4">
    <source>
        <dbReference type="EMBL" id="MUN05664.1"/>
    </source>
</evidence>
<evidence type="ECO:0000313" key="5">
    <source>
        <dbReference type="Proteomes" id="UP000480122"/>
    </source>
</evidence>
<dbReference type="Proteomes" id="UP000480122">
    <property type="component" value="Unassembled WGS sequence"/>
</dbReference>
<proteinExistence type="predicted"/>
<gene>
    <name evidence="4" type="ORF">GLX25_00835</name>
</gene>
<dbReference type="InterPro" id="IPR005184">
    <property type="entry name" value="DUF306_Meta_HslJ"/>
</dbReference>
<reference evidence="4 5" key="1">
    <citation type="submission" date="2019-11" db="EMBL/GenBank/DDBJ databases">
        <title>Agromyces kandeliae sp. nov., isolated from mangrove soil.</title>
        <authorList>
            <person name="Wang R."/>
        </authorList>
    </citation>
    <scope>NUCLEOTIDE SEQUENCE [LARGE SCALE GENOMIC DNA]</scope>
    <source>
        <strain evidence="4 5">JCM 11431</strain>
    </source>
</reference>
<organism evidence="4 5">
    <name type="scientific">Agromyces luteolus</name>
    <dbReference type="NCBI Taxonomy" id="88373"/>
    <lineage>
        <taxon>Bacteria</taxon>
        <taxon>Bacillati</taxon>
        <taxon>Actinomycetota</taxon>
        <taxon>Actinomycetes</taxon>
        <taxon>Micrococcales</taxon>
        <taxon>Microbacteriaceae</taxon>
        <taxon>Agromyces</taxon>
    </lineage>
</organism>